<keyword evidence="7 8" id="KW-0472">Membrane</keyword>
<dbReference type="GO" id="GO:0015087">
    <property type="term" value="F:cobalt ion transmembrane transporter activity"/>
    <property type="evidence" value="ECO:0007669"/>
    <property type="project" value="TreeGrafter"/>
</dbReference>
<dbReference type="InterPro" id="IPR045863">
    <property type="entry name" value="CorA_TM1_TM2"/>
</dbReference>
<evidence type="ECO:0000313" key="9">
    <source>
        <dbReference type="EMBL" id="GLU45764.1"/>
    </source>
</evidence>
<keyword evidence="4" id="KW-1003">Cell membrane</keyword>
<proteinExistence type="inferred from homology"/>
<accession>A0A9W6P207</accession>
<dbReference type="EMBL" id="BSQG01000001">
    <property type="protein sequence ID" value="GLU45764.1"/>
    <property type="molecule type" value="Genomic_DNA"/>
</dbReference>
<gene>
    <name evidence="9" type="ORF">Nans01_01150</name>
</gene>
<evidence type="ECO:0000256" key="2">
    <source>
        <dbReference type="ARBA" id="ARBA00009765"/>
    </source>
</evidence>
<dbReference type="GO" id="GO:0000287">
    <property type="term" value="F:magnesium ion binding"/>
    <property type="evidence" value="ECO:0007669"/>
    <property type="project" value="TreeGrafter"/>
</dbReference>
<feature type="transmembrane region" description="Helical" evidence="8">
    <location>
        <begin position="283"/>
        <end position="304"/>
    </location>
</feature>
<evidence type="ECO:0000256" key="8">
    <source>
        <dbReference type="SAM" id="Phobius"/>
    </source>
</evidence>
<dbReference type="PANTHER" id="PTHR46494:SF1">
    <property type="entry name" value="CORA FAMILY METAL ION TRANSPORTER (EUROFUNG)"/>
    <property type="match status" value="1"/>
</dbReference>
<comment type="caution">
    <text evidence="9">The sequence shown here is derived from an EMBL/GenBank/DDBJ whole genome shotgun (WGS) entry which is preliminary data.</text>
</comment>
<evidence type="ECO:0000256" key="1">
    <source>
        <dbReference type="ARBA" id="ARBA00004651"/>
    </source>
</evidence>
<keyword evidence="6 8" id="KW-1133">Transmembrane helix</keyword>
<comment type="similarity">
    <text evidence="2">Belongs to the CorA metal ion transporter (MIT) (TC 1.A.35) family.</text>
</comment>
<evidence type="ECO:0000256" key="5">
    <source>
        <dbReference type="ARBA" id="ARBA00022692"/>
    </source>
</evidence>
<dbReference type="InterPro" id="IPR002523">
    <property type="entry name" value="MgTranspt_CorA/ZnTranspt_ZntB"/>
</dbReference>
<dbReference type="SUPFAM" id="SSF144083">
    <property type="entry name" value="Magnesium transport protein CorA, transmembrane region"/>
    <property type="match status" value="1"/>
</dbReference>
<comment type="subcellular location">
    <subcellularLocation>
        <location evidence="1">Cell membrane</location>
        <topology evidence="1">Multi-pass membrane protein</topology>
    </subcellularLocation>
</comment>
<keyword evidence="3" id="KW-0813">Transport</keyword>
<dbReference type="GO" id="GO:0050897">
    <property type="term" value="F:cobalt ion binding"/>
    <property type="evidence" value="ECO:0007669"/>
    <property type="project" value="TreeGrafter"/>
</dbReference>
<dbReference type="AlphaFoldDB" id="A0A9W6P207"/>
<dbReference type="GO" id="GO:0015095">
    <property type="term" value="F:magnesium ion transmembrane transporter activity"/>
    <property type="evidence" value="ECO:0007669"/>
    <property type="project" value="TreeGrafter"/>
</dbReference>
<organism evidence="9 10">
    <name type="scientific">Nocardiopsis ansamitocini</name>
    <dbReference type="NCBI Taxonomy" id="1670832"/>
    <lineage>
        <taxon>Bacteria</taxon>
        <taxon>Bacillati</taxon>
        <taxon>Actinomycetota</taxon>
        <taxon>Actinomycetes</taxon>
        <taxon>Streptosporangiales</taxon>
        <taxon>Nocardiopsidaceae</taxon>
        <taxon>Nocardiopsis</taxon>
    </lineage>
</organism>
<evidence type="ECO:0000256" key="3">
    <source>
        <dbReference type="ARBA" id="ARBA00022448"/>
    </source>
</evidence>
<keyword evidence="5 8" id="KW-0812">Transmembrane</keyword>
<dbReference type="InterPro" id="IPR045861">
    <property type="entry name" value="CorA_cytoplasmic_dom"/>
</dbReference>
<dbReference type="Pfam" id="PF01544">
    <property type="entry name" value="CorA"/>
    <property type="match status" value="1"/>
</dbReference>
<dbReference type="RefSeq" id="WP_285756651.1">
    <property type="nucleotide sequence ID" value="NZ_BSQG01000001.1"/>
</dbReference>
<dbReference type="SUPFAM" id="SSF143865">
    <property type="entry name" value="CorA soluble domain-like"/>
    <property type="match status" value="1"/>
</dbReference>
<dbReference type="Gene3D" id="1.20.58.340">
    <property type="entry name" value="Magnesium transport protein CorA, transmembrane region"/>
    <property type="match status" value="2"/>
</dbReference>
<evidence type="ECO:0000256" key="4">
    <source>
        <dbReference type="ARBA" id="ARBA00022475"/>
    </source>
</evidence>
<evidence type="ECO:0000256" key="7">
    <source>
        <dbReference type="ARBA" id="ARBA00023136"/>
    </source>
</evidence>
<dbReference type="PANTHER" id="PTHR46494">
    <property type="entry name" value="CORA FAMILY METAL ION TRANSPORTER (EUROFUNG)"/>
    <property type="match status" value="1"/>
</dbReference>
<evidence type="ECO:0000313" key="10">
    <source>
        <dbReference type="Proteomes" id="UP001165092"/>
    </source>
</evidence>
<protein>
    <submittedName>
        <fullName evidence="9">Magnesium transporter CorA</fullName>
    </submittedName>
</protein>
<feature type="transmembrane region" description="Helical" evidence="8">
    <location>
        <begin position="254"/>
        <end position="271"/>
    </location>
</feature>
<keyword evidence="10" id="KW-1185">Reference proteome</keyword>
<dbReference type="GO" id="GO:0005886">
    <property type="term" value="C:plasma membrane"/>
    <property type="evidence" value="ECO:0007669"/>
    <property type="project" value="UniProtKB-SubCell"/>
</dbReference>
<reference evidence="9" key="1">
    <citation type="submission" date="2023-02" db="EMBL/GenBank/DDBJ databases">
        <title>Nocardiopsis ansamitocini NBRC 112285.</title>
        <authorList>
            <person name="Ichikawa N."/>
            <person name="Sato H."/>
            <person name="Tonouchi N."/>
        </authorList>
    </citation>
    <scope>NUCLEOTIDE SEQUENCE</scope>
    <source>
        <strain evidence="9">NBRC 112285</strain>
    </source>
</reference>
<evidence type="ECO:0000256" key="6">
    <source>
        <dbReference type="ARBA" id="ARBA00022989"/>
    </source>
</evidence>
<dbReference type="Proteomes" id="UP001165092">
    <property type="component" value="Unassembled WGS sequence"/>
</dbReference>
<sequence length="310" mass="34375">MAQILLYRDQESTADPVPLSAVEHLADEDHPAWVGVTGEEQDLLEELSPALGLPQDQTVMAHAHRNRPWAWDDDGRFVFTVHVLLGGRQAPRFTTLTVFATKALLVTVGPDLSEALSDARPRHGVTDLMGTLLEWLTTGYQEMAMDIDSAIDDVEGMMFEEGRAEVALVQRRSYELRTRVLLLRRAVIPLSEILHGAAKGPGDPGRGVQRYREVSAQLDHTARLTESLRDMLISLLSTNLNIQQARLNVTMKKLTGWAAVIAIPTAVTSWYGMNVPLPWQSTLWGAALANCLVVGAAALVYFSFKRRDWL</sequence>
<name>A0A9W6P207_9ACTN</name>